<feature type="region of interest" description="Disordered" evidence="1">
    <location>
        <begin position="1"/>
        <end position="27"/>
    </location>
</feature>
<dbReference type="AlphaFoldDB" id="A0AAD2H433"/>
<accession>A0AAD2H433</accession>
<feature type="transmembrane region" description="Helical" evidence="2">
    <location>
        <begin position="167"/>
        <end position="188"/>
    </location>
</feature>
<reference evidence="3" key="1">
    <citation type="submission" date="2023-11" db="EMBL/GenBank/DDBJ databases">
        <authorList>
            <person name="De Vega J J."/>
            <person name="De Vega J J."/>
        </authorList>
    </citation>
    <scope>NUCLEOTIDE SEQUENCE</scope>
</reference>
<keyword evidence="2" id="KW-1133">Transmembrane helix</keyword>
<comment type="caution">
    <text evidence="3">The sequence shown here is derived from an EMBL/GenBank/DDBJ whole genome shotgun (WGS) entry which is preliminary data.</text>
</comment>
<name>A0AAD2H433_9AGAR</name>
<feature type="transmembrane region" description="Helical" evidence="2">
    <location>
        <begin position="99"/>
        <end position="119"/>
    </location>
</feature>
<keyword evidence="4" id="KW-1185">Reference proteome</keyword>
<gene>
    <name evidence="3" type="ORF">MYCIT1_LOCUS12106</name>
</gene>
<feature type="compositionally biased region" description="Low complexity" evidence="1">
    <location>
        <begin position="1"/>
        <end position="21"/>
    </location>
</feature>
<organism evidence="3 4">
    <name type="scientific">Mycena citricolor</name>
    <dbReference type="NCBI Taxonomy" id="2018698"/>
    <lineage>
        <taxon>Eukaryota</taxon>
        <taxon>Fungi</taxon>
        <taxon>Dikarya</taxon>
        <taxon>Basidiomycota</taxon>
        <taxon>Agaricomycotina</taxon>
        <taxon>Agaricomycetes</taxon>
        <taxon>Agaricomycetidae</taxon>
        <taxon>Agaricales</taxon>
        <taxon>Marasmiineae</taxon>
        <taxon>Mycenaceae</taxon>
        <taxon>Mycena</taxon>
    </lineage>
</organism>
<keyword evidence="2" id="KW-0812">Transmembrane</keyword>
<evidence type="ECO:0000256" key="1">
    <source>
        <dbReference type="SAM" id="MobiDB-lite"/>
    </source>
</evidence>
<dbReference type="Proteomes" id="UP001295794">
    <property type="component" value="Unassembled WGS sequence"/>
</dbReference>
<proteinExistence type="predicted"/>
<protein>
    <submittedName>
        <fullName evidence="3">Uncharacterized protein</fullName>
    </submittedName>
</protein>
<evidence type="ECO:0000313" key="3">
    <source>
        <dbReference type="EMBL" id="CAK5268821.1"/>
    </source>
</evidence>
<evidence type="ECO:0000313" key="4">
    <source>
        <dbReference type="Proteomes" id="UP001295794"/>
    </source>
</evidence>
<sequence length="191" mass="21114">MSAFFATSASASASEPARIAAPTPAASRQSATQYTNIVDDFFGVPSSRTRDSRHDSGSWRNSVASYKSSHRDSAALPPPYLEAPEYTVRAKEPVTLAMYLFKFGFLFPPFWIMGVFILFSPLRAPPPTSVSDSDVECAWLPEKTDAERQVIIERLRVAELKWAKRCLYALIALLLAAVAIAIAVWATLRLR</sequence>
<keyword evidence="2" id="KW-0472">Membrane</keyword>
<evidence type="ECO:0000256" key="2">
    <source>
        <dbReference type="SAM" id="Phobius"/>
    </source>
</evidence>
<dbReference type="EMBL" id="CAVNYO010000138">
    <property type="protein sequence ID" value="CAK5268821.1"/>
    <property type="molecule type" value="Genomic_DNA"/>
</dbReference>